<keyword evidence="2" id="KW-1185">Reference proteome</keyword>
<proteinExistence type="predicted"/>
<evidence type="ECO:0000313" key="1">
    <source>
        <dbReference type="EMBL" id="KAF2626328.1"/>
    </source>
</evidence>
<dbReference type="Proteomes" id="UP000799754">
    <property type="component" value="Unassembled WGS sequence"/>
</dbReference>
<organism evidence="1 2">
    <name type="scientific">Macroventuria anomochaeta</name>
    <dbReference type="NCBI Taxonomy" id="301207"/>
    <lineage>
        <taxon>Eukaryota</taxon>
        <taxon>Fungi</taxon>
        <taxon>Dikarya</taxon>
        <taxon>Ascomycota</taxon>
        <taxon>Pezizomycotina</taxon>
        <taxon>Dothideomycetes</taxon>
        <taxon>Pleosporomycetidae</taxon>
        <taxon>Pleosporales</taxon>
        <taxon>Pleosporineae</taxon>
        <taxon>Didymellaceae</taxon>
        <taxon>Macroventuria</taxon>
    </lineage>
</organism>
<reference evidence="1" key="1">
    <citation type="journal article" date="2020" name="Stud. Mycol.">
        <title>101 Dothideomycetes genomes: a test case for predicting lifestyles and emergence of pathogens.</title>
        <authorList>
            <person name="Haridas S."/>
            <person name="Albert R."/>
            <person name="Binder M."/>
            <person name="Bloem J."/>
            <person name="Labutti K."/>
            <person name="Salamov A."/>
            <person name="Andreopoulos B."/>
            <person name="Baker S."/>
            <person name="Barry K."/>
            <person name="Bills G."/>
            <person name="Bluhm B."/>
            <person name="Cannon C."/>
            <person name="Castanera R."/>
            <person name="Culley D."/>
            <person name="Daum C."/>
            <person name="Ezra D."/>
            <person name="Gonzalez J."/>
            <person name="Henrissat B."/>
            <person name="Kuo A."/>
            <person name="Liang C."/>
            <person name="Lipzen A."/>
            <person name="Lutzoni F."/>
            <person name="Magnuson J."/>
            <person name="Mondo S."/>
            <person name="Nolan M."/>
            <person name="Ohm R."/>
            <person name="Pangilinan J."/>
            <person name="Park H.-J."/>
            <person name="Ramirez L."/>
            <person name="Alfaro M."/>
            <person name="Sun H."/>
            <person name="Tritt A."/>
            <person name="Yoshinaga Y."/>
            <person name="Zwiers L.-H."/>
            <person name="Turgeon B."/>
            <person name="Goodwin S."/>
            <person name="Spatafora J."/>
            <person name="Crous P."/>
            <person name="Grigoriev I."/>
        </authorList>
    </citation>
    <scope>NUCLEOTIDE SEQUENCE</scope>
    <source>
        <strain evidence="1">CBS 525.71</strain>
    </source>
</reference>
<evidence type="ECO:0000313" key="2">
    <source>
        <dbReference type="Proteomes" id="UP000799754"/>
    </source>
</evidence>
<name>A0ACB6RX17_9PLEO</name>
<comment type="caution">
    <text evidence="1">The sequence shown here is derived from an EMBL/GenBank/DDBJ whole genome shotgun (WGS) entry which is preliminary data.</text>
</comment>
<sequence>MLMKLHTDRPRVPLAFASMTPKEVCKAFSQGLGRPVRYKRGPVVINVPTPIGYREHLSALEYTLGEKGAPYFGPDIEPDCPSAALELWEGNRSMEEYAREVFPVEEAANGLTWMEEGELQAQYQYPNSNGTYGINGISGLADQLNQARL</sequence>
<protein>
    <submittedName>
        <fullName evidence="1">Uncharacterized protein</fullName>
    </submittedName>
</protein>
<dbReference type="EMBL" id="MU006721">
    <property type="protein sequence ID" value="KAF2626328.1"/>
    <property type="molecule type" value="Genomic_DNA"/>
</dbReference>
<gene>
    <name evidence="1" type="ORF">BU25DRAFT_95938</name>
</gene>
<accession>A0ACB6RX17</accession>